<protein>
    <submittedName>
        <fullName evidence="5">Cyclic-di-GMP-binding biofilm dispersal mediator protein</fullName>
    </submittedName>
</protein>
<gene>
    <name evidence="5" type="ORF">BDK89_1010</name>
</gene>
<dbReference type="AlphaFoldDB" id="A0A4R7HXJ0"/>
<comment type="caution">
    <text evidence="5">The sequence shown here is derived from an EMBL/GenBank/DDBJ whole genome shotgun (WGS) entry which is preliminary data.</text>
</comment>
<name>A0A4R7HXJ0_9ACTN</name>
<reference evidence="5 6" key="1">
    <citation type="submission" date="2019-03" db="EMBL/GenBank/DDBJ databases">
        <title>Sequencing the genomes of 1000 actinobacteria strains.</title>
        <authorList>
            <person name="Klenk H.-P."/>
        </authorList>
    </citation>
    <scope>NUCLEOTIDE SEQUENCE [LARGE SCALE GENOMIC DNA]</scope>
    <source>
        <strain evidence="5 6">DSM 18936</strain>
    </source>
</reference>
<dbReference type="PRINTS" id="PR00080">
    <property type="entry name" value="SDRFAMILY"/>
</dbReference>
<dbReference type="InterPro" id="IPR002347">
    <property type="entry name" value="SDR_fam"/>
</dbReference>
<accession>A0A4R7HXJ0</accession>
<dbReference type="Gene3D" id="3.40.50.720">
    <property type="entry name" value="NAD(P)-binding Rossmann-like Domain"/>
    <property type="match status" value="1"/>
</dbReference>
<dbReference type="Proteomes" id="UP000294558">
    <property type="component" value="Unassembled WGS sequence"/>
</dbReference>
<dbReference type="Pfam" id="PF00106">
    <property type="entry name" value="adh_short"/>
    <property type="match status" value="1"/>
</dbReference>
<proteinExistence type="inferred from homology"/>
<keyword evidence="2" id="KW-0560">Oxidoreductase</keyword>
<evidence type="ECO:0000313" key="5">
    <source>
        <dbReference type="EMBL" id="TDT15440.1"/>
    </source>
</evidence>
<dbReference type="GO" id="GO:0016491">
    <property type="term" value="F:oxidoreductase activity"/>
    <property type="evidence" value="ECO:0007669"/>
    <property type="project" value="UniProtKB-KW"/>
</dbReference>
<comment type="similarity">
    <text evidence="1 3">Belongs to the short-chain dehydrogenases/reductases (SDR) family.</text>
</comment>
<evidence type="ECO:0000256" key="4">
    <source>
        <dbReference type="SAM" id="MobiDB-lite"/>
    </source>
</evidence>
<organism evidence="5 6">
    <name type="scientific">Ilumatobacter fluminis</name>
    <dbReference type="NCBI Taxonomy" id="467091"/>
    <lineage>
        <taxon>Bacteria</taxon>
        <taxon>Bacillati</taxon>
        <taxon>Actinomycetota</taxon>
        <taxon>Acidimicrobiia</taxon>
        <taxon>Acidimicrobiales</taxon>
        <taxon>Ilumatobacteraceae</taxon>
        <taxon>Ilumatobacter</taxon>
    </lineage>
</organism>
<dbReference type="CDD" id="cd05233">
    <property type="entry name" value="SDR_c"/>
    <property type="match status" value="1"/>
</dbReference>
<dbReference type="SUPFAM" id="SSF51735">
    <property type="entry name" value="NAD(P)-binding Rossmann-fold domains"/>
    <property type="match status" value="1"/>
</dbReference>
<evidence type="ECO:0000256" key="1">
    <source>
        <dbReference type="ARBA" id="ARBA00006484"/>
    </source>
</evidence>
<sequence length="221" mass="22779">MSRSVLIAGASGGLGSAIASILAERGDRITLVGRDQNRLDAVAVEGRRLALDLRLPAACDEAVDSAAADDGIDVVVNAVGVVAFGSVDELSIDTMEELFLTNTFVPIMLARAALPRMNDGGVIVNLSGVIAEQNLPGMAAYGASKAAVRSFDEALAREARRRKVRVLDARPPHTETGLATRPIAGQAPSMPTGLDPSSVARTICDAIDDGTTDLPASAFGG</sequence>
<dbReference type="InterPro" id="IPR036291">
    <property type="entry name" value="NAD(P)-bd_dom_sf"/>
</dbReference>
<dbReference type="PRINTS" id="PR00081">
    <property type="entry name" value="GDHRDH"/>
</dbReference>
<dbReference type="EMBL" id="SOAU01000001">
    <property type="protein sequence ID" value="TDT15440.1"/>
    <property type="molecule type" value="Genomic_DNA"/>
</dbReference>
<dbReference type="PANTHER" id="PTHR44196">
    <property type="entry name" value="DEHYDROGENASE/REDUCTASE SDR FAMILY MEMBER 7B"/>
    <property type="match status" value="1"/>
</dbReference>
<dbReference type="GO" id="GO:0016020">
    <property type="term" value="C:membrane"/>
    <property type="evidence" value="ECO:0007669"/>
    <property type="project" value="TreeGrafter"/>
</dbReference>
<evidence type="ECO:0000256" key="2">
    <source>
        <dbReference type="ARBA" id="ARBA00023002"/>
    </source>
</evidence>
<evidence type="ECO:0000256" key="3">
    <source>
        <dbReference type="RuleBase" id="RU000363"/>
    </source>
</evidence>
<feature type="region of interest" description="Disordered" evidence="4">
    <location>
        <begin position="170"/>
        <end position="195"/>
    </location>
</feature>
<keyword evidence="6" id="KW-1185">Reference proteome</keyword>
<dbReference type="RefSeq" id="WP_208293971.1">
    <property type="nucleotide sequence ID" value="NZ_SOAU01000001.1"/>
</dbReference>
<dbReference type="PANTHER" id="PTHR44196:SF1">
    <property type="entry name" value="DEHYDROGENASE_REDUCTASE SDR FAMILY MEMBER 7B"/>
    <property type="match status" value="1"/>
</dbReference>
<evidence type="ECO:0000313" key="6">
    <source>
        <dbReference type="Proteomes" id="UP000294558"/>
    </source>
</evidence>